<proteinExistence type="inferred from homology"/>
<dbReference type="InterPro" id="IPR029479">
    <property type="entry name" value="Nitroreductase"/>
</dbReference>
<keyword evidence="5" id="KW-0521">NADP</keyword>
<keyword evidence="6 8" id="KW-0560">Oxidoreductase</keyword>
<dbReference type="InterPro" id="IPR000415">
    <property type="entry name" value="Nitroreductase-like"/>
</dbReference>
<evidence type="ECO:0000313" key="9">
    <source>
        <dbReference type="Proteomes" id="UP000008080"/>
    </source>
</evidence>
<accession>Q6MNS5</accession>
<evidence type="ECO:0000256" key="5">
    <source>
        <dbReference type="ARBA" id="ARBA00022857"/>
    </source>
</evidence>
<keyword evidence="3" id="KW-0285">Flavoprotein</keyword>
<evidence type="ECO:0000256" key="3">
    <source>
        <dbReference type="ARBA" id="ARBA00022630"/>
    </source>
</evidence>
<protein>
    <recommendedName>
        <fullName evidence="7">Nitroreductase domain-containing protein</fullName>
    </recommendedName>
</protein>
<dbReference type="Pfam" id="PF00881">
    <property type="entry name" value="Nitroreductase"/>
    <property type="match status" value="1"/>
</dbReference>
<gene>
    <name evidence="8" type="ordered locus">Bd1162</name>
</gene>
<comment type="similarity">
    <text evidence="2">Belongs to the nitroreductase family.</text>
</comment>
<keyword evidence="9" id="KW-1185">Reference proteome</keyword>
<evidence type="ECO:0000256" key="6">
    <source>
        <dbReference type="ARBA" id="ARBA00023002"/>
    </source>
</evidence>
<dbReference type="Gene3D" id="3.40.109.10">
    <property type="entry name" value="NADH Oxidase"/>
    <property type="match status" value="1"/>
</dbReference>
<evidence type="ECO:0000313" key="8">
    <source>
        <dbReference type="EMBL" id="CAE79076.1"/>
    </source>
</evidence>
<dbReference type="eggNOG" id="COG0778">
    <property type="taxonomic scope" value="Bacteria"/>
</dbReference>
<dbReference type="GO" id="GO:0016491">
    <property type="term" value="F:oxidoreductase activity"/>
    <property type="evidence" value="ECO:0007669"/>
    <property type="project" value="UniProtKB-KW"/>
</dbReference>
<feature type="domain" description="Nitroreductase" evidence="7">
    <location>
        <begin position="23"/>
        <end position="200"/>
    </location>
</feature>
<organism evidence="8 9">
    <name type="scientific">Bdellovibrio bacteriovorus (strain ATCC 15356 / DSM 50701 / NCIMB 9529 / HD100)</name>
    <dbReference type="NCBI Taxonomy" id="264462"/>
    <lineage>
        <taxon>Bacteria</taxon>
        <taxon>Pseudomonadati</taxon>
        <taxon>Bdellovibrionota</taxon>
        <taxon>Bdellovibrionia</taxon>
        <taxon>Bdellovibrionales</taxon>
        <taxon>Pseudobdellovibrionaceae</taxon>
        <taxon>Bdellovibrio</taxon>
    </lineage>
</organism>
<dbReference type="PANTHER" id="PTHR43673">
    <property type="entry name" value="NAD(P)H NITROREDUCTASE YDGI-RELATED"/>
    <property type="match status" value="1"/>
</dbReference>
<evidence type="ECO:0000256" key="4">
    <source>
        <dbReference type="ARBA" id="ARBA00022643"/>
    </source>
</evidence>
<sequence length="225" mass="25840">MPVFDTIKGALPMTHKTIQDALEWRYATKKYDATKKISDADWTTLRNSLTLAPSSYGVQPWKFLVIENPDVRKQLKPVSWNQTQVTDASHYVVFLYKEKMDADFVQKFINRVAEVRSAPLEALDGYKNMLVENLVKAQEEKIRVWSQRQTYIAMGFLLQTAALLKIDATPMEGFDPVAYDKILGLEGSGWKTVATVALGYRHQEDALQNQKKVRFTEDDLIQYIK</sequence>
<evidence type="ECO:0000256" key="2">
    <source>
        <dbReference type="ARBA" id="ARBA00007118"/>
    </source>
</evidence>
<dbReference type="EMBL" id="BX842649">
    <property type="protein sequence ID" value="CAE79076.1"/>
    <property type="molecule type" value="Genomic_DNA"/>
</dbReference>
<comment type="cofactor">
    <cofactor evidence="1">
        <name>FMN</name>
        <dbReference type="ChEBI" id="CHEBI:58210"/>
    </cofactor>
</comment>
<dbReference type="CDD" id="cd02149">
    <property type="entry name" value="NfsB-like"/>
    <property type="match status" value="1"/>
</dbReference>
<evidence type="ECO:0000256" key="1">
    <source>
        <dbReference type="ARBA" id="ARBA00001917"/>
    </source>
</evidence>
<reference evidence="8 9" key="1">
    <citation type="journal article" date="2004" name="Science">
        <title>A predator unmasked: life cycle of Bdellovibrio bacteriovorus from a genomic perspective.</title>
        <authorList>
            <person name="Rendulic S."/>
            <person name="Jagtap P."/>
            <person name="Rosinus A."/>
            <person name="Eppinger M."/>
            <person name="Baar C."/>
            <person name="Lanz C."/>
            <person name="Keller H."/>
            <person name="Lambert C."/>
            <person name="Evans K.J."/>
            <person name="Goesmann A."/>
            <person name="Meyer F."/>
            <person name="Sockett R.E."/>
            <person name="Schuster S.C."/>
        </authorList>
    </citation>
    <scope>NUCLEOTIDE SEQUENCE [LARGE SCALE GENOMIC DNA]</scope>
    <source>
        <strain evidence="9">ATCC 15356 / DSM 50701 / NCIMB 9529 / HD100</strain>
    </source>
</reference>
<dbReference type="STRING" id="264462.Bd1162"/>
<keyword evidence="4" id="KW-0288">FMN</keyword>
<dbReference type="PANTHER" id="PTHR43673:SF2">
    <property type="entry name" value="NITROREDUCTASE"/>
    <property type="match status" value="1"/>
</dbReference>
<dbReference type="InterPro" id="IPR033878">
    <property type="entry name" value="NfsB-like"/>
</dbReference>
<dbReference type="AlphaFoldDB" id="Q6MNS5"/>
<dbReference type="KEGG" id="bba:Bd1162"/>
<name>Q6MNS5_BDEBA</name>
<dbReference type="HOGENOM" id="CLU_070764_4_1_7"/>
<dbReference type="SUPFAM" id="SSF55469">
    <property type="entry name" value="FMN-dependent nitroreductase-like"/>
    <property type="match status" value="1"/>
</dbReference>
<dbReference type="Proteomes" id="UP000008080">
    <property type="component" value="Chromosome"/>
</dbReference>
<evidence type="ECO:0000259" key="7">
    <source>
        <dbReference type="Pfam" id="PF00881"/>
    </source>
</evidence>